<feature type="transmembrane region" description="Helical" evidence="2">
    <location>
        <begin position="72"/>
        <end position="97"/>
    </location>
</feature>
<dbReference type="EMBL" id="DVOF01000212">
    <property type="protein sequence ID" value="HIV03352.1"/>
    <property type="molecule type" value="Genomic_DNA"/>
</dbReference>
<accession>A0A9D1NIT7</accession>
<evidence type="ECO:0000313" key="4">
    <source>
        <dbReference type="Proteomes" id="UP000886743"/>
    </source>
</evidence>
<dbReference type="AlphaFoldDB" id="A0A9D1NIT7"/>
<evidence type="ECO:0000256" key="1">
    <source>
        <dbReference type="SAM" id="MobiDB-lite"/>
    </source>
</evidence>
<feature type="region of interest" description="Disordered" evidence="1">
    <location>
        <begin position="43"/>
        <end position="63"/>
    </location>
</feature>
<feature type="transmembrane region" description="Helical" evidence="2">
    <location>
        <begin position="113"/>
        <end position="141"/>
    </location>
</feature>
<evidence type="ECO:0000256" key="2">
    <source>
        <dbReference type="SAM" id="Phobius"/>
    </source>
</evidence>
<evidence type="ECO:0000313" key="3">
    <source>
        <dbReference type="EMBL" id="HIV03352.1"/>
    </source>
</evidence>
<proteinExistence type="predicted"/>
<reference evidence="3" key="2">
    <citation type="journal article" date="2021" name="PeerJ">
        <title>Extensive microbial diversity within the chicken gut microbiome revealed by metagenomics and culture.</title>
        <authorList>
            <person name="Gilroy R."/>
            <person name="Ravi A."/>
            <person name="Getino M."/>
            <person name="Pursley I."/>
            <person name="Horton D.L."/>
            <person name="Alikhan N.F."/>
            <person name="Baker D."/>
            <person name="Gharbi K."/>
            <person name="Hall N."/>
            <person name="Watson M."/>
            <person name="Adriaenssens E.M."/>
            <person name="Foster-Nyarko E."/>
            <person name="Jarju S."/>
            <person name="Secka A."/>
            <person name="Antonio M."/>
            <person name="Oren A."/>
            <person name="Chaudhuri R.R."/>
            <person name="La Ragione R."/>
            <person name="Hildebrand F."/>
            <person name="Pallen M.J."/>
        </authorList>
    </citation>
    <scope>NUCLEOTIDE SEQUENCE</scope>
    <source>
        <strain evidence="3">4920</strain>
    </source>
</reference>
<reference evidence="3" key="1">
    <citation type="submission" date="2020-10" db="EMBL/GenBank/DDBJ databases">
        <authorList>
            <person name="Gilroy R."/>
        </authorList>
    </citation>
    <scope>NUCLEOTIDE SEQUENCE</scope>
    <source>
        <strain evidence="3">4920</strain>
    </source>
</reference>
<organism evidence="3 4">
    <name type="scientific">Candidatus Aphodoplasma excrementigallinarum</name>
    <dbReference type="NCBI Taxonomy" id="2840673"/>
    <lineage>
        <taxon>Bacteria</taxon>
        <taxon>Bacillati</taxon>
        <taxon>Bacillota</taxon>
        <taxon>Clostridia</taxon>
        <taxon>Eubacteriales</taxon>
        <taxon>Candidatus Aphodoplasma</taxon>
    </lineage>
</organism>
<sequence length="150" mass="16456">MRKCNNCNREFDDSVDFCPTCGARLGDGPVAFDQQAAAAQIQPDQQAAQPPVPQPAPAARPANSDPVTVGEWMVMLVNLIPCVGPIIYFIIMLVWAFGDNTKPSKKSFAKANLIIYLVAIGIIVLIVLFSMIVGVSIASVFDNPYYYYYY</sequence>
<comment type="caution">
    <text evidence="3">The sequence shown here is derived from an EMBL/GenBank/DDBJ whole genome shotgun (WGS) entry which is preliminary data.</text>
</comment>
<keyword evidence="2" id="KW-0472">Membrane</keyword>
<dbReference type="Proteomes" id="UP000886743">
    <property type="component" value="Unassembled WGS sequence"/>
</dbReference>
<protein>
    <recommendedName>
        <fullName evidence="5">Zinc-ribbon domain-containing protein</fullName>
    </recommendedName>
</protein>
<keyword evidence="2" id="KW-1133">Transmembrane helix</keyword>
<name>A0A9D1NIT7_9FIRM</name>
<evidence type="ECO:0008006" key="5">
    <source>
        <dbReference type="Google" id="ProtNLM"/>
    </source>
</evidence>
<keyword evidence="2" id="KW-0812">Transmembrane</keyword>
<gene>
    <name evidence="3" type="ORF">IAC74_07230</name>
</gene>